<accession>A0ABC8S134</accession>
<keyword evidence="3" id="KW-1185">Reference proteome</keyword>
<dbReference type="PANTHER" id="PTHR37702:SF5">
    <property type="entry name" value="EXTENSIN-LIKE"/>
    <property type="match status" value="1"/>
</dbReference>
<organism evidence="2 3">
    <name type="scientific">Ilex paraguariensis</name>
    <name type="common">yerba mate</name>
    <dbReference type="NCBI Taxonomy" id="185542"/>
    <lineage>
        <taxon>Eukaryota</taxon>
        <taxon>Viridiplantae</taxon>
        <taxon>Streptophyta</taxon>
        <taxon>Embryophyta</taxon>
        <taxon>Tracheophyta</taxon>
        <taxon>Spermatophyta</taxon>
        <taxon>Magnoliopsida</taxon>
        <taxon>eudicotyledons</taxon>
        <taxon>Gunneridae</taxon>
        <taxon>Pentapetalae</taxon>
        <taxon>asterids</taxon>
        <taxon>campanulids</taxon>
        <taxon>Aquifoliales</taxon>
        <taxon>Aquifoliaceae</taxon>
        <taxon>Ilex</taxon>
    </lineage>
</organism>
<comment type="caution">
    <text evidence="2">The sequence shown here is derived from an EMBL/GenBank/DDBJ whole genome shotgun (WGS) entry which is preliminary data.</text>
</comment>
<feature type="signal peptide" evidence="1">
    <location>
        <begin position="1"/>
        <end position="27"/>
    </location>
</feature>
<dbReference type="Proteomes" id="UP001642360">
    <property type="component" value="Unassembled WGS sequence"/>
</dbReference>
<protein>
    <submittedName>
        <fullName evidence="2">Uncharacterized protein</fullName>
    </submittedName>
</protein>
<feature type="chain" id="PRO_5044860302" evidence="1">
    <location>
        <begin position="28"/>
        <end position="210"/>
    </location>
</feature>
<dbReference type="EMBL" id="CAUOFW020002058">
    <property type="protein sequence ID" value="CAK9150638.1"/>
    <property type="molecule type" value="Genomic_DNA"/>
</dbReference>
<dbReference type="AlphaFoldDB" id="A0ABC8S134"/>
<evidence type="ECO:0000256" key="1">
    <source>
        <dbReference type="SAM" id="SignalP"/>
    </source>
</evidence>
<proteinExistence type="predicted"/>
<dbReference type="PRINTS" id="PR01217">
    <property type="entry name" value="PRICHEXTENSN"/>
</dbReference>
<reference evidence="2 3" key="1">
    <citation type="submission" date="2024-02" db="EMBL/GenBank/DDBJ databases">
        <authorList>
            <person name="Vignale AGUSTIN F."/>
            <person name="Sosa J E."/>
            <person name="Modenutti C."/>
        </authorList>
    </citation>
    <scope>NUCLEOTIDE SEQUENCE [LARGE SCALE GENOMIC DNA]</scope>
</reference>
<evidence type="ECO:0000313" key="3">
    <source>
        <dbReference type="Proteomes" id="UP001642360"/>
    </source>
</evidence>
<gene>
    <name evidence="2" type="ORF">ILEXP_LOCUS18796</name>
</gene>
<sequence length="210" mass="22583">MARKFTQIVSVLMFFIEVLNFPAFTTSDTTLPDQTLYASPPPPYGCPYCMPPPSAPTNCPPPPSPPLPTVSPPPPPGSVYYPPPPGYYSPPYFPYNPTPGYVYPAPPPPDPILPYFPFYYLQPPPPPGFSSADGPAHEISIIASGLSLGLWLGPKQSQTLSIGQLGVPARPIGHPANGPLLLFLQEVSKNENQLIEVSAKVCSALRSCRI</sequence>
<dbReference type="PANTHER" id="PTHR37702">
    <property type="entry name" value="PROLINE-RICH FAMILY PROTEIN"/>
    <property type="match status" value="1"/>
</dbReference>
<evidence type="ECO:0000313" key="2">
    <source>
        <dbReference type="EMBL" id="CAK9150638.1"/>
    </source>
</evidence>
<keyword evidence="1" id="KW-0732">Signal</keyword>
<name>A0ABC8S134_9AQUA</name>